<protein>
    <recommendedName>
        <fullName evidence="2">non-specific serine/threonine protein kinase</fullName>
        <ecNumber evidence="2">2.7.11.1</ecNumber>
    </recommendedName>
</protein>
<comment type="caution">
    <text evidence="15">The sequence shown here is derived from an EMBL/GenBank/DDBJ whole genome shotgun (WGS) entry which is preliminary data.</text>
</comment>
<comment type="subcellular location">
    <subcellularLocation>
        <location evidence="1">Nucleus</location>
    </subcellularLocation>
</comment>
<evidence type="ECO:0000256" key="1">
    <source>
        <dbReference type="ARBA" id="ARBA00004123"/>
    </source>
</evidence>
<gene>
    <name evidence="15" type="ORF">COCSUDRAFT_64176</name>
</gene>
<dbReference type="Gene3D" id="1.10.1070.11">
    <property type="entry name" value="Phosphatidylinositol 3-/4-kinase, catalytic domain"/>
    <property type="match status" value="1"/>
</dbReference>
<dbReference type="SUPFAM" id="SSF56112">
    <property type="entry name" value="Protein kinase-like (PK-like)"/>
    <property type="match status" value="1"/>
</dbReference>
<sequence length="2907" mass="318816">MQEGFKHLNQVLDSDALLRALDESTLRILPTEKHISVDTWPGLCTILIQCVGRELGTTSGKKRGPEATVSKTFRRFVQTADDERRSGRTGMLGRKAAKLFTHVKDVVSRAGPTSPFGADYSSVLRSTLLVNAQYCSSVPASTFQELLDLYMKRLEESPLDRSEDTYRTVSMVHLLLQSFQGDMDQLFRSDMVVFLCDMFPKLHELREDSRISTAFVAATNTFLLGNGLDVCSKAAELHAAVHPFLTRAWRNARDTRLRDNLVLYLRIQLLLGGLEGPGDGHFLIEVQELLAHSMQQPGFSWSDDARGRGCRSSRHQLSLLELASAVTLKLTLQRKTAAPQASDVRESSAKRRKVSDPQQVLLEQLMAYPSLWAPVLAFLLHRHGSQVDQQCLETWLQLLSENFEVTFKRLVAGKAPEQAVTWLLCFTAELAAAWPDHRQQTSSTASLSVSKATSLTPAVQSQWQGDAPNSPEAVPAKEAAVIALALISRKDLARTTASGTPLFRLPVMQQMLPASIHLICSRFSSGYRGGAEEAAVRTGLLEVMLGDRAASMPPKLLCCGVAGALGVQSHAPSAEALDAESQHMWWQQEDPDKAVAERLPVLMRGEDFVRERTRAMQPAPEPSGSGSHHMPDSVGMRLQSVAGTRLAAQLGRLTEEADAGGGSQLQALMGMCTVALSCKAALLDRAQGDEAKLECSWKTNGAVSEAVGGAFGKCSSLLVAMVDSKSCLTSSTYSLLEDLVAVLVDTPKKEVLAGPWLGAVHELERLFNDADQASAAQVASQTQLASGSPGAVDTSASMFDDDLDLRATAVAAGNDRPSSAGPSSSASLVASCRVTCVRLLAVLGSLHAEVVANILGTYLQHCFDAEILPPEGLTELIAEKLCTVAASSRLPKLMVMAAAGLNARSGILVPKKFNNSTMCMVLQQLESLIHACGSMSSDLNREVSFPWPVVALLSTVEASKLQPELLDECLEHLTDLLQDPCYEARRHGARLIPSLYGNWSDVQAKFDAFKPRLCLHSLTTAHGQKSEERRSEERMETSALFLAETAVACGALEAEVLFLLCAHAAQFAQHQALVQAILQSIAFRLGYTSLPAYMINHMVQLAFLWFGSKYNLQQLLNVQELVRVQEGDVLDQKAFLLSYGRATVPAMLKDNREEEIKEMAALLDMEVRKLLERNYDAIFGITIPLTITGDDSGKALARSILEGNIMAATFTGKERDKLYSDKINPIMGQCLLLVRECAHPPAPFLTVALGIETVYGLPMRPSREECLQILWSRLMSHDEIARLLVTVHANLQKGRCARHKLEALGPLKALLVILDGHVCTPHTFRHVMHILLQCLRVRELQDKCCRLLEDVLERIQGRTELHPLLGALLPTIISGLVTALETTKDPADAHSSKRSSARPNKLVSLINSLVLQALPGLHPYLQHVEPLPDMPELARAQQLLDKLRAGVSLSDELTHFVGRAASLPTVLLQRALASLNRGLSTRQNELVSDNGVRPCKPEVEEAAWRLVWLARELGDNDLAAFTGKLLALVGPLDPHVIAFSIPTSLSSSSAAAERTPPAQPARSSKAGSYAANKEDSMRALLARALQLMVVYLVDEHVPFINLVHAALRQLLPQKEGEAAMQQLDPLQQSYLQVFAGSKSATSVAEAGTRTDLEDGKLWQLEGQTYDQWVCGLADALLSHASNPLLRILQRCARKKPAMAELLLPHIFSDLAAHDADASLMVSKHIIRAKAADVKAVRLILTVLNSLRGEQQDFILSGRLHHGKSGQAVPDTADPTSWKKVCWLDLDYLQLAQAALQCSAAFTALLYVEYWCKEHHGRLTLGDQDVLSEGGLSTVDQLLLDIYSQIQESDGIYAAARSQKAASQLCLFEHEGAWDKALVGYDLLQRGDQSAQQPSDHHFGLLNSLQQLGCQHTMGAYWASLPQSFQSGSGALWERRFEMAWRMGEWQEAAELQPPFPDAGDSAPFHQAICSSLKALKDGDRDTLASTLHMARASVIQELATISTESAASINPALMRLQMLERLAEASHLQGQIQGAHSSAAALALQQSWAHRNNSLLSTNSRYELLEPLLSLQRTLASALDMPDAVASVLLLRACTARKSGRLTHAMGSLHDLQTALRDLGGGQIGAAMNWRMEEAKLLWAQGQHSMAIQLGQALLNKMRADAQGDAEQLTRLQSLLGKWLAWNRSESSAAVLEMMQQALQRVSQSSSQPLPEGKVACRAAYRLAHYADTMYCSVQKQRNSPEWATAQAVIQQKMQQMAQWQAQFDDRRRRGDMKVAADGTVLDKESRQLWHHINSLKRPVEADKQEQAVLSASELRYREIAMTNYRRCLLAGNAYNLPVVFRLCQLWFSLGAEKAVAQQMAAATAQVPSWKFLPLVYQLASRLSCGGRSRPLDDSGFTATLTALMQRLAGEHPHHTLHCLMALKNGNRGRDGRRADAAGRTSRDALVHSVDFDKVAAAESVLNAVANKPSLREVVAQVGQMAEAYIELAAVPAADKATEMPFPSPIRRSTKALNKVPVVSVSIPVDPSCRYSGLACFSHFGEGITFVGGINKPKLVQCFDSVGVRHRQLVKSGNDDLRQDAVMQQFFSLINDLLAQSVETRKRCLSIVTYKVVPFSPAAGLLEWVEDTEPLGTYLTGKERTSGAHARYARPGDYSFFDAYNVISKAKPQNLRRAYDDVCARFTPCLHNFFLESFRQPAAWFEKRLAYTRATAVNSMAGYLIGLGDRHFHNILIDKRSAEVVHIDLGVAFEQGRFLNTPELVPFRLTRDVVDGMGATGVEGVMRGCCEETLRVLRVHKESLLTIVEVFIHDPLYRWALTPANAHQRQVSSMADPAGFPELEQPLNGVGDGIANADAKRTLLRVKQKLEGLDGGEGEAKSVEGQVQQLLQEAQDPDRLCRMFVGWAPWL</sequence>
<keyword evidence="3" id="KW-0723">Serine/threonine-protein kinase</keyword>
<evidence type="ECO:0000256" key="8">
    <source>
        <dbReference type="ARBA" id="ARBA00022840"/>
    </source>
</evidence>
<reference evidence="15 16" key="1">
    <citation type="journal article" date="2012" name="Genome Biol.">
        <title>The genome of the polar eukaryotic microalga coccomyxa subellipsoidea reveals traits of cold adaptation.</title>
        <authorList>
            <person name="Blanc G."/>
            <person name="Agarkova I."/>
            <person name="Grimwood J."/>
            <person name="Kuo A."/>
            <person name="Brueggeman A."/>
            <person name="Dunigan D."/>
            <person name="Gurnon J."/>
            <person name="Ladunga I."/>
            <person name="Lindquist E."/>
            <person name="Lucas S."/>
            <person name="Pangilinan J."/>
            <person name="Proschold T."/>
            <person name="Salamov A."/>
            <person name="Schmutz J."/>
            <person name="Weeks D."/>
            <person name="Yamada T."/>
            <person name="Claverie J.M."/>
            <person name="Grigoriev I."/>
            <person name="Van Etten J."/>
            <person name="Lomsadze A."/>
            <person name="Borodovsky M."/>
        </authorList>
    </citation>
    <scope>NUCLEOTIDE SEQUENCE [LARGE SCALE GENOMIC DNA]</scope>
    <source>
        <strain evidence="15 16">C-169</strain>
    </source>
</reference>
<dbReference type="Pfam" id="PF25360">
    <property type="entry name" value="TPR_ATM"/>
    <property type="match status" value="1"/>
</dbReference>
<evidence type="ECO:0000256" key="7">
    <source>
        <dbReference type="ARBA" id="ARBA00022777"/>
    </source>
</evidence>
<keyword evidence="5" id="KW-0547">Nucleotide-binding</keyword>
<dbReference type="InterPro" id="IPR003152">
    <property type="entry name" value="FATC_dom"/>
</dbReference>
<dbReference type="EC" id="2.7.11.1" evidence="2"/>
<proteinExistence type="predicted"/>
<dbReference type="PROSITE" id="PS00915">
    <property type="entry name" value="PI3_4_KINASE_1"/>
    <property type="match status" value="1"/>
</dbReference>
<keyword evidence="8" id="KW-0067">ATP-binding</keyword>
<evidence type="ECO:0000313" key="15">
    <source>
        <dbReference type="EMBL" id="EIE27331.1"/>
    </source>
</evidence>
<keyword evidence="4" id="KW-0808">Transferase</keyword>
<dbReference type="InterPro" id="IPR016024">
    <property type="entry name" value="ARM-type_fold"/>
</dbReference>
<dbReference type="Pfam" id="PF02260">
    <property type="entry name" value="FATC"/>
    <property type="match status" value="1"/>
</dbReference>
<feature type="region of interest" description="Disordered" evidence="11">
    <location>
        <begin position="1549"/>
        <end position="1569"/>
    </location>
</feature>
<organism evidence="15 16">
    <name type="scientific">Coccomyxa subellipsoidea (strain C-169)</name>
    <name type="common">Green microalga</name>
    <dbReference type="NCBI Taxonomy" id="574566"/>
    <lineage>
        <taxon>Eukaryota</taxon>
        <taxon>Viridiplantae</taxon>
        <taxon>Chlorophyta</taxon>
        <taxon>core chlorophytes</taxon>
        <taxon>Trebouxiophyceae</taxon>
        <taxon>Trebouxiophyceae incertae sedis</taxon>
        <taxon>Coccomyxaceae</taxon>
        <taxon>Coccomyxa</taxon>
        <taxon>Coccomyxa subellipsoidea</taxon>
    </lineage>
</organism>
<evidence type="ECO:0000313" key="16">
    <source>
        <dbReference type="Proteomes" id="UP000007264"/>
    </source>
</evidence>
<dbReference type="SMART" id="SM00146">
    <property type="entry name" value="PI3Kc"/>
    <property type="match status" value="1"/>
</dbReference>
<dbReference type="eggNOG" id="KOG0892">
    <property type="taxonomic scope" value="Eukaryota"/>
</dbReference>
<keyword evidence="16" id="KW-1185">Reference proteome</keyword>
<evidence type="ECO:0000256" key="6">
    <source>
        <dbReference type="ARBA" id="ARBA00022763"/>
    </source>
</evidence>
<dbReference type="Pfam" id="PF02259">
    <property type="entry name" value="FAT"/>
    <property type="match status" value="1"/>
</dbReference>
<dbReference type="OrthoDB" id="381190at2759"/>
<dbReference type="RefSeq" id="XP_005651875.1">
    <property type="nucleotide sequence ID" value="XM_005651818.1"/>
</dbReference>
<dbReference type="SMART" id="SM01343">
    <property type="entry name" value="FATC"/>
    <property type="match status" value="1"/>
</dbReference>
<dbReference type="InterPro" id="IPR011009">
    <property type="entry name" value="Kinase-like_dom_sf"/>
</dbReference>
<evidence type="ECO:0000256" key="9">
    <source>
        <dbReference type="ARBA" id="ARBA00023242"/>
    </source>
</evidence>
<dbReference type="SUPFAM" id="SSF48371">
    <property type="entry name" value="ARM repeat"/>
    <property type="match status" value="1"/>
</dbReference>
<evidence type="ECO:0000256" key="4">
    <source>
        <dbReference type="ARBA" id="ARBA00022679"/>
    </source>
</evidence>
<keyword evidence="6" id="KW-0227">DNA damage</keyword>
<feature type="domain" description="FAT" evidence="13">
    <location>
        <begin position="1789"/>
        <end position="2426"/>
    </location>
</feature>
<dbReference type="GeneID" id="17045346"/>
<dbReference type="GO" id="GO:0006281">
    <property type="term" value="P:DNA repair"/>
    <property type="evidence" value="ECO:0007669"/>
    <property type="project" value="InterPro"/>
</dbReference>
<keyword evidence="9" id="KW-0539">Nucleus</keyword>
<evidence type="ECO:0000259" key="13">
    <source>
        <dbReference type="PROSITE" id="PS51189"/>
    </source>
</evidence>
<evidence type="ECO:0000259" key="14">
    <source>
        <dbReference type="PROSITE" id="PS51190"/>
    </source>
</evidence>
<dbReference type="PROSITE" id="PS51189">
    <property type="entry name" value="FAT"/>
    <property type="match status" value="1"/>
</dbReference>
<dbReference type="PANTHER" id="PTHR37079">
    <property type="entry name" value="SERINE/THREONINE-PROTEIN KINASE ATM"/>
    <property type="match status" value="1"/>
</dbReference>
<evidence type="ECO:0000256" key="3">
    <source>
        <dbReference type="ARBA" id="ARBA00022527"/>
    </source>
</evidence>
<dbReference type="InterPro" id="IPR000403">
    <property type="entry name" value="PI3/4_kinase_cat_dom"/>
</dbReference>
<dbReference type="GO" id="GO:0004674">
    <property type="term" value="F:protein serine/threonine kinase activity"/>
    <property type="evidence" value="ECO:0007669"/>
    <property type="project" value="UniProtKB-KW"/>
</dbReference>
<dbReference type="KEGG" id="csl:COCSUDRAFT_64176"/>
<dbReference type="PROSITE" id="PS50290">
    <property type="entry name" value="PI3_4_KINASE_3"/>
    <property type="match status" value="1"/>
</dbReference>
<dbReference type="GO" id="GO:0005634">
    <property type="term" value="C:nucleus"/>
    <property type="evidence" value="ECO:0007669"/>
    <property type="project" value="UniProtKB-SubCell"/>
</dbReference>
<feature type="domain" description="PI3K/PI4K catalytic" evidence="12">
    <location>
        <begin position="2540"/>
        <end position="2858"/>
    </location>
</feature>
<evidence type="ECO:0000256" key="5">
    <source>
        <dbReference type="ARBA" id="ARBA00022741"/>
    </source>
</evidence>
<evidence type="ECO:0000259" key="12">
    <source>
        <dbReference type="PROSITE" id="PS50290"/>
    </source>
</evidence>
<feature type="domain" description="FATC" evidence="14">
    <location>
        <begin position="2875"/>
        <end position="2907"/>
    </location>
</feature>
<dbReference type="InterPro" id="IPR036940">
    <property type="entry name" value="PI3/4_kinase_cat_sf"/>
</dbReference>
<dbReference type="InterPro" id="IPR057445">
    <property type="entry name" value="ATM_TPR"/>
</dbReference>
<name>I0Z9L2_COCSC</name>
<keyword evidence="7" id="KW-0418">Kinase</keyword>
<dbReference type="Pfam" id="PF00454">
    <property type="entry name" value="PI3_PI4_kinase"/>
    <property type="match status" value="1"/>
</dbReference>
<accession>I0Z9L2</accession>
<dbReference type="InterPro" id="IPR003151">
    <property type="entry name" value="PIK-rel_kinase_FAT"/>
</dbReference>
<dbReference type="InterPro" id="IPR038980">
    <property type="entry name" value="ATM_plant"/>
</dbReference>
<evidence type="ECO:0000256" key="11">
    <source>
        <dbReference type="SAM" id="MobiDB-lite"/>
    </source>
</evidence>
<dbReference type="STRING" id="574566.I0Z9L2"/>
<comment type="catalytic activity">
    <reaction evidence="10">
        <text>L-threonyl-[protein] + ATP = O-phospho-L-threonyl-[protein] + ADP + H(+)</text>
        <dbReference type="Rhea" id="RHEA:46608"/>
        <dbReference type="Rhea" id="RHEA-COMP:11060"/>
        <dbReference type="Rhea" id="RHEA-COMP:11605"/>
        <dbReference type="ChEBI" id="CHEBI:15378"/>
        <dbReference type="ChEBI" id="CHEBI:30013"/>
        <dbReference type="ChEBI" id="CHEBI:30616"/>
        <dbReference type="ChEBI" id="CHEBI:61977"/>
        <dbReference type="ChEBI" id="CHEBI:456216"/>
        <dbReference type="EC" id="2.7.11.1"/>
    </reaction>
</comment>
<dbReference type="GO" id="GO:0005524">
    <property type="term" value="F:ATP binding"/>
    <property type="evidence" value="ECO:0007669"/>
    <property type="project" value="UniProtKB-KW"/>
</dbReference>
<evidence type="ECO:0000256" key="10">
    <source>
        <dbReference type="ARBA" id="ARBA00047899"/>
    </source>
</evidence>
<dbReference type="InterPro" id="IPR018936">
    <property type="entry name" value="PI3/4_kinase_CS"/>
</dbReference>
<dbReference type="Proteomes" id="UP000007264">
    <property type="component" value="Unassembled WGS sequence"/>
</dbReference>
<dbReference type="InterPro" id="IPR044107">
    <property type="entry name" value="PIKKc_ATM"/>
</dbReference>
<dbReference type="PANTHER" id="PTHR37079:SF4">
    <property type="entry name" value="SERINE_THREONINE-PROTEIN KINASE ATM"/>
    <property type="match status" value="1"/>
</dbReference>
<evidence type="ECO:0000256" key="2">
    <source>
        <dbReference type="ARBA" id="ARBA00012513"/>
    </source>
</evidence>
<dbReference type="EMBL" id="AGSI01000001">
    <property type="protein sequence ID" value="EIE27331.1"/>
    <property type="molecule type" value="Genomic_DNA"/>
</dbReference>
<dbReference type="PROSITE" id="PS51190">
    <property type="entry name" value="FATC"/>
    <property type="match status" value="1"/>
</dbReference>
<dbReference type="CDD" id="cd05171">
    <property type="entry name" value="PIKKc_ATM"/>
    <property type="match status" value="1"/>
</dbReference>
<dbReference type="Gene3D" id="3.30.1010.10">
    <property type="entry name" value="Phosphatidylinositol 3-kinase Catalytic Subunit, Chain A, domain 4"/>
    <property type="match status" value="1"/>
</dbReference>
<dbReference type="InterPro" id="IPR014009">
    <property type="entry name" value="PIK_FAT"/>
</dbReference>